<name>A0ABZ2BZ82_9RHOB</name>
<evidence type="ECO:0000313" key="2">
    <source>
        <dbReference type="Proteomes" id="UP001318682"/>
    </source>
</evidence>
<sequence length="475" mass="51134">MSFWYRNGVCSNKTHSRRHSNTGSTYRRIGAFAALCGIGVMAHAQEALPPGIIASFDITQRLEYSDNPDLVADGEADFFGRTVLGFGLQSATSLENFALNLGTDIEEGRKGTASSNLTNPFAQLSYERATRSASVGLALRYRESDVSSSFLADDFASDGSIINQSTGTRQSYGFDLSGAVGRDAPIGASFDLSYDERTFSGTSDPDLTDENTLDLSAQLDFRIDPRITTRLTTKYRDFDAQGNGTNRKTTGFGAGAELLITPTLLGDLFLSQDRIERSGEENAVDEGLSFGGSLTQTLKTGSIGVSLDSELSTNSSGRRTSLSLNRSRDFAGGAVLSYSLGATRSQDGGINPLMNVDYAYALSTSRITLGLSQSVNTDSDNREEINTSLRAGYTRQINTLSSLSADFSFFNRNELGAGAEDGQRVNLGLSYQYALTRDWGLVGGVSHTLISADDEADRSANTVFVGLQRNFTWNP</sequence>
<accession>A0ABZ2BZ82</accession>
<dbReference type="RefSeq" id="WP_187431097.1">
    <property type="nucleotide sequence ID" value="NZ_CP143424.1"/>
</dbReference>
<reference evidence="1 2" key="2">
    <citation type="submission" date="2024-01" db="EMBL/GenBank/DDBJ databases">
        <title>Roseobacter fucihabitans sp. nov., isolated from the brown alga Fucus spiralis.</title>
        <authorList>
            <person name="Hahnke S."/>
            <person name="Berger M."/>
            <person name="Schlingloff A."/>
            <person name="Athale I."/>
            <person name="Neumann-Schaal M."/>
            <person name="Adenaya A."/>
            <person name="Poehlein A."/>
            <person name="Daniel R."/>
            <person name="Pertersen J."/>
            <person name="Brinkhoff T."/>
        </authorList>
    </citation>
    <scope>NUCLEOTIDE SEQUENCE [LARGE SCALE GENOMIC DNA]</scope>
    <source>
        <strain evidence="1 2">B14</strain>
        <plasmid evidence="1 2">pROLI127</plasmid>
    </source>
</reference>
<organism evidence="1 2">
    <name type="scientific">Roseobacter fucihabitans</name>
    <dbReference type="NCBI Taxonomy" id="1537242"/>
    <lineage>
        <taxon>Bacteria</taxon>
        <taxon>Pseudomonadati</taxon>
        <taxon>Pseudomonadota</taxon>
        <taxon>Alphaproteobacteria</taxon>
        <taxon>Rhodobacterales</taxon>
        <taxon>Roseobacteraceae</taxon>
        <taxon>Roseobacter</taxon>
    </lineage>
</organism>
<geneLocation type="plasmid" evidence="1 2">
    <name>pROLI127</name>
</geneLocation>
<proteinExistence type="predicted"/>
<gene>
    <name evidence="1" type="ORF">ROLI_045140</name>
</gene>
<reference evidence="1 2" key="1">
    <citation type="submission" date="2015-07" db="EMBL/GenBank/DDBJ databases">
        <authorList>
            <person name="Voget S."/>
            <person name="Dogs M."/>
            <person name="Brinkhoff T.H."/>
            <person name="Daniel R."/>
        </authorList>
    </citation>
    <scope>NUCLEOTIDE SEQUENCE [LARGE SCALE GENOMIC DNA]</scope>
    <source>
        <strain evidence="1 2">B14</strain>
        <plasmid evidence="1 2">pROLI127</plasmid>
    </source>
</reference>
<dbReference type="Proteomes" id="UP001318682">
    <property type="component" value="Plasmid pROLI127"/>
</dbReference>
<dbReference type="EMBL" id="CP143424">
    <property type="protein sequence ID" value="WVX51412.1"/>
    <property type="molecule type" value="Genomic_DNA"/>
</dbReference>
<evidence type="ECO:0008006" key="3">
    <source>
        <dbReference type="Google" id="ProtNLM"/>
    </source>
</evidence>
<protein>
    <recommendedName>
        <fullName evidence="3">TIGR03016 family PEP-CTERM system-associated outer membrane protein</fullName>
    </recommendedName>
</protein>
<keyword evidence="2" id="KW-1185">Reference proteome</keyword>
<keyword evidence="1" id="KW-0614">Plasmid</keyword>
<evidence type="ECO:0000313" key="1">
    <source>
        <dbReference type="EMBL" id="WVX51412.1"/>
    </source>
</evidence>
<dbReference type="SUPFAM" id="SSF56935">
    <property type="entry name" value="Porins"/>
    <property type="match status" value="1"/>
</dbReference>